<evidence type="ECO:0000313" key="1">
    <source>
        <dbReference type="EMBL" id="AUZ95298.1"/>
    </source>
</evidence>
<reference evidence="1 2" key="1">
    <citation type="submission" date="2017-06" db="EMBL/GenBank/DDBJ databases">
        <authorList>
            <person name="Kim H.J."/>
            <person name="Triplett B.A."/>
        </authorList>
    </citation>
    <scope>NUCLEOTIDE SEQUENCE [LARGE SCALE GENOMIC DNA]</scope>
</reference>
<dbReference type="RefSeq" id="YP_009612204.1">
    <property type="nucleotide sequence ID" value="NC_042013.1"/>
</dbReference>
<dbReference type="GeneID" id="40088542"/>
<accession>A0A2L0V0I1</accession>
<organism evidence="1 2">
    <name type="scientific">Agrobacterium phage Atu_ph07</name>
    <dbReference type="NCBI Taxonomy" id="2024264"/>
    <lineage>
        <taxon>Viruses</taxon>
        <taxon>Duplodnaviria</taxon>
        <taxon>Heunggongvirae</taxon>
        <taxon>Uroviricota</taxon>
        <taxon>Caudoviricetes</taxon>
        <taxon>Polybotosvirus</taxon>
        <taxon>Polybotosvirus Atuph07</taxon>
    </lineage>
</organism>
<dbReference type="Proteomes" id="UP000223025">
    <property type="component" value="Segment"/>
</dbReference>
<name>A0A2L0V0I1_9CAUD</name>
<evidence type="ECO:0000313" key="2">
    <source>
        <dbReference type="Proteomes" id="UP000223025"/>
    </source>
</evidence>
<keyword evidence="2" id="KW-1185">Reference proteome</keyword>
<dbReference type="EMBL" id="MF403008">
    <property type="protein sequence ID" value="AUZ95298.1"/>
    <property type="molecule type" value="Genomic_DNA"/>
</dbReference>
<proteinExistence type="predicted"/>
<dbReference type="KEGG" id="vg:40088542"/>
<protein>
    <submittedName>
        <fullName evidence="1">Uncharacterized protein</fullName>
    </submittedName>
</protein>
<sequence length="200" mass="22383">MKLVTRQIEILLDKISIPGNDTYVVVSSVEDGGDVTYNVFNETLYDNASTYDELMAAKAKLVAADGSNDVTFHIITDDQLSMVKKGWYHWDAFGPTNQYNGGDLTGYNVVGLCMNDSTYYTLDGKLINRTISVVVLTDGYDVREIEKKFNVLETYSGDDDQVVNILVNIDDDQYEAYCKLPYEKQTAYLVDIIGLDSCKA</sequence>